<evidence type="ECO:0000256" key="6">
    <source>
        <dbReference type="ARBA" id="ARBA00022833"/>
    </source>
</evidence>
<keyword evidence="5 8" id="KW-0378">Hydrolase</keyword>
<comment type="subunit">
    <text evidence="2 8">Homodimer.</text>
</comment>
<evidence type="ECO:0000256" key="7">
    <source>
        <dbReference type="ARBA" id="ARBA00048045"/>
    </source>
</evidence>
<dbReference type="PROSITE" id="PS51747">
    <property type="entry name" value="CYT_DCMP_DEAMINASES_2"/>
    <property type="match status" value="1"/>
</dbReference>
<keyword evidence="3 8" id="KW-0819">tRNA processing</keyword>
<feature type="binding site" evidence="8">
    <location>
        <position position="58"/>
    </location>
    <ligand>
        <name>Zn(2+)</name>
        <dbReference type="ChEBI" id="CHEBI:29105"/>
        <note>catalytic</note>
    </ligand>
</feature>
<evidence type="ECO:0000259" key="9">
    <source>
        <dbReference type="PROSITE" id="PS51747"/>
    </source>
</evidence>
<dbReference type="GO" id="GO:0002100">
    <property type="term" value="P:tRNA wobble adenosine to inosine editing"/>
    <property type="evidence" value="ECO:0007669"/>
    <property type="project" value="UniProtKB-UniRule"/>
</dbReference>
<organism evidence="10 11">
    <name type="scientific">Melissococcus plutonius</name>
    <dbReference type="NCBI Taxonomy" id="33970"/>
    <lineage>
        <taxon>Bacteria</taxon>
        <taxon>Bacillati</taxon>
        <taxon>Bacillota</taxon>
        <taxon>Bacilli</taxon>
        <taxon>Lactobacillales</taxon>
        <taxon>Enterococcaceae</taxon>
        <taxon>Melissococcus</taxon>
    </lineage>
</organism>
<dbReference type="HAMAP" id="MF_00972">
    <property type="entry name" value="tRNA_aden_deaminase"/>
    <property type="match status" value="1"/>
</dbReference>
<dbReference type="RefSeq" id="WP_126347238.1">
    <property type="nucleotide sequence ID" value="NZ_AP018492.1"/>
</dbReference>
<dbReference type="EC" id="3.5.4.33" evidence="8"/>
<dbReference type="GO" id="GO:0052717">
    <property type="term" value="F:tRNA-specific adenosine-34 deaminase activity"/>
    <property type="evidence" value="ECO:0007669"/>
    <property type="project" value="UniProtKB-UniRule"/>
</dbReference>
<evidence type="ECO:0000256" key="5">
    <source>
        <dbReference type="ARBA" id="ARBA00022801"/>
    </source>
</evidence>
<comment type="function">
    <text evidence="8">Catalyzes the deamination of adenosine to inosine at the wobble position 34 of tRNA(Arg2).</text>
</comment>
<sequence>MEILTTSEKKFFMNEALTEAKKAEKLGEVPIGAVVVYQKQIIARGYNLREKTQKATAHAEILAINEACTFLNSWRLEETRLFVTLEPCSMCSGAMLLARIPEVYYGAKDPKGGAAGTLINLLADSRFNHVAKTESGVLEEPCSQILTNFFKQLRKKRKNSQKG</sequence>
<evidence type="ECO:0000313" key="10">
    <source>
        <dbReference type="EMBL" id="BBC61092.1"/>
    </source>
</evidence>
<evidence type="ECO:0000256" key="4">
    <source>
        <dbReference type="ARBA" id="ARBA00022723"/>
    </source>
</evidence>
<feature type="binding site" evidence="8">
    <location>
        <position position="91"/>
    </location>
    <ligand>
        <name>Zn(2+)</name>
        <dbReference type="ChEBI" id="CHEBI:29105"/>
        <note>catalytic</note>
    </ligand>
</feature>
<dbReference type="PANTHER" id="PTHR11079">
    <property type="entry name" value="CYTOSINE DEAMINASE FAMILY MEMBER"/>
    <property type="match status" value="1"/>
</dbReference>
<feature type="domain" description="CMP/dCMP-type deaminase" evidence="9">
    <location>
        <begin position="7"/>
        <end position="118"/>
    </location>
</feature>
<evidence type="ECO:0000256" key="8">
    <source>
        <dbReference type="HAMAP-Rule" id="MF_00972"/>
    </source>
</evidence>
<dbReference type="AlphaFoldDB" id="A0A2Z5Y2I8"/>
<evidence type="ECO:0000256" key="2">
    <source>
        <dbReference type="ARBA" id="ARBA00011738"/>
    </source>
</evidence>
<dbReference type="PROSITE" id="PS00903">
    <property type="entry name" value="CYT_DCMP_DEAMINASES_1"/>
    <property type="match status" value="1"/>
</dbReference>
<reference evidence="10 11" key="1">
    <citation type="submission" date="2018-01" db="EMBL/GenBank/DDBJ databases">
        <title>Whole genome sequence of Melissococcus plutonius DAT561.</title>
        <authorList>
            <person name="Okumura K."/>
            <person name="Takamatsu D."/>
            <person name="Okura M."/>
        </authorList>
    </citation>
    <scope>NUCLEOTIDE SEQUENCE [LARGE SCALE GENOMIC DNA]</scope>
    <source>
        <strain evidence="10 11">DAT561</strain>
    </source>
</reference>
<dbReference type="Gene3D" id="3.40.140.10">
    <property type="entry name" value="Cytidine Deaminase, domain 2"/>
    <property type="match status" value="1"/>
</dbReference>
<keyword evidence="4 8" id="KW-0479">Metal-binding</keyword>
<evidence type="ECO:0000256" key="3">
    <source>
        <dbReference type="ARBA" id="ARBA00022694"/>
    </source>
</evidence>
<dbReference type="FunFam" id="3.40.140.10:FF:000005">
    <property type="entry name" value="tRNA-specific adenosine deaminase"/>
    <property type="match status" value="1"/>
</dbReference>
<keyword evidence="6 8" id="KW-0862">Zinc</keyword>
<dbReference type="CDD" id="cd01285">
    <property type="entry name" value="nucleoside_deaminase"/>
    <property type="match status" value="1"/>
</dbReference>
<dbReference type="GeneID" id="57043530"/>
<dbReference type="PANTHER" id="PTHR11079:SF202">
    <property type="entry name" value="TRNA-SPECIFIC ADENOSINE DEAMINASE"/>
    <property type="match status" value="1"/>
</dbReference>
<dbReference type="InterPro" id="IPR016193">
    <property type="entry name" value="Cytidine_deaminase-like"/>
</dbReference>
<feature type="binding site" evidence="8">
    <location>
        <position position="88"/>
    </location>
    <ligand>
        <name>Zn(2+)</name>
        <dbReference type="ChEBI" id="CHEBI:29105"/>
        <note>catalytic</note>
    </ligand>
</feature>
<dbReference type="InterPro" id="IPR016192">
    <property type="entry name" value="APOBEC/CMP_deaminase_Zn-bd"/>
</dbReference>
<dbReference type="Proteomes" id="UP000269226">
    <property type="component" value="Chromosome"/>
</dbReference>
<comment type="similarity">
    <text evidence="1">Belongs to the cytidine and deoxycytidylate deaminase family. ADAT2 subfamily.</text>
</comment>
<dbReference type="NCBIfam" id="NF008113">
    <property type="entry name" value="PRK10860.1"/>
    <property type="match status" value="1"/>
</dbReference>
<comment type="cofactor">
    <cofactor evidence="8">
        <name>Zn(2+)</name>
        <dbReference type="ChEBI" id="CHEBI:29105"/>
    </cofactor>
    <text evidence="8">Binds 1 zinc ion per subunit.</text>
</comment>
<dbReference type="InterPro" id="IPR058535">
    <property type="entry name" value="MafB19-deam"/>
</dbReference>
<evidence type="ECO:0000256" key="1">
    <source>
        <dbReference type="ARBA" id="ARBA00010669"/>
    </source>
</evidence>
<proteinExistence type="inferred from homology"/>
<dbReference type="GO" id="GO:0008270">
    <property type="term" value="F:zinc ion binding"/>
    <property type="evidence" value="ECO:0007669"/>
    <property type="project" value="UniProtKB-UniRule"/>
</dbReference>
<dbReference type="SUPFAM" id="SSF53927">
    <property type="entry name" value="Cytidine deaminase-like"/>
    <property type="match status" value="1"/>
</dbReference>
<feature type="active site" description="Proton donor" evidence="8">
    <location>
        <position position="60"/>
    </location>
</feature>
<dbReference type="InterPro" id="IPR002125">
    <property type="entry name" value="CMP_dCMP_dom"/>
</dbReference>
<comment type="catalytic activity">
    <reaction evidence="7 8">
        <text>adenosine(34) in tRNA + H2O + H(+) = inosine(34) in tRNA + NH4(+)</text>
        <dbReference type="Rhea" id="RHEA:43168"/>
        <dbReference type="Rhea" id="RHEA-COMP:10373"/>
        <dbReference type="Rhea" id="RHEA-COMP:10374"/>
        <dbReference type="ChEBI" id="CHEBI:15377"/>
        <dbReference type="ChEBI" id="CHEBI:15378"/>
        <dbReference type="ChEBI" id="CHEBI:28938"/>
        <dbReference type="ChEBI" id="CHEBI:74411"/>
        <dbReference type="ChEBI" id="CHEBI:82852"/>
        <dbReference type="EC" id="3.5.4.33"/>
    </reaction>
</comment>
<protein>
    <recommendedName>
        <fullName evidence="8">tRNA-specific adenosine deaminase</fullName>
        <ecNumber evidence="8">3.5.4.33</ecNumber>
    </recommendedName>
</protein>
<dbReference type="Pfam" id="PF14437">
    <property type="entry name" value="MafB19-deam"/>
    <property type="match status" value="1"/>
</dbReference>
<dbReference type="InterPro" id="IPR028883">
    <property type="entry name" value="tRNA_aden_deaminase"/>
</dbReference>
<evidence type="ECO:0000313" key="11">
    <source>
        <dbReference type="Proteomes" id="UP000269226"/>
    </source>
</evidence>
<dbReference type="EMBL" id="AP018492">
    <property type="protein sequence ID" value="BBC61092.1"/>
    <property type="molecule type" value="Genomic_DNA"/>
</dbReference>
<name>A0A2Z5Y2I8_9ENTE</name>
<accession>A0A2Z5Y2I8</accession>
<gene>
    <name evidence="8" type="primary">tadA</name>
    <name evidence="10" type="ORF">DAT561_0980</name>
</gene>